<name>A0A9D5D0Q8_9LILI</name>
<keyword evidence="3" id="KW-1185">Reference proteome</keyword>
<evidence type="ECO:0000313" key="3">
    <source>
        <dbReference type="Proteomes" id="UP001085076"/>
    </source>
</evidence>
<gene>
    <name evidence="2" type="ORF">J5N97_010148</name>
</gene>
<keyword evidence="1" id="KW-0472">Membrane</keyword>
<reference evidence="2" key="1">
    <citation type="submission" date="2021-03" db="EMBL/GenBank/DDBJ databases">
        <authorList>
            <person name="Li Z."/>
            <person name="Yang C."/>
        </authorList>
    </citation>
    <scope>NUCLEOTIDE SEQUENCE</scope>
    <source>
        <strain evidence="2">Dzin_1.0</strain>
        <tissue evidence="2">Leaf</tissue>
    </source>
</reference>
<keyword evidence="1" id="KW-0812">Transmembrane</keyword>
<protein>
    <submittedName>
        <fullName evidence="2">Uncharacterized protein</fullName>
    </submittedName>
</protein>
<feature type="transmembrane region" description="Helical" evidence="1">
    <location>
        <begin position="22"/>
        <end position="44"/>
    </location>
</feature>
<dbReference type="AlphaFoldDB" id="A0A9D5D0Q8"/>
<reference evidence="2" key="2">
    <citation type="journal article" date="2022" name="Hortic Res">
        <title>The genome of Dioscorea zingiberensis sheds light on the biosynthesis, origin and evolution of the medicinally important diosgenin saponins.</title>
        <authorList>
            <person name="Li Y."/>
            <person name="Tan C."/>
            <person name="Li Z."/>
            <person name="Guo J."/>
            <person name="Li S."/>
            <person name="Chen X."/>
            <person name="Wang C."/>
            <person name="Dai X."/>
            <person name="Yang H."/>
            <person name="Song W."/>
            <person name="Hou L."/>
            <person name="Xu J."/>
            <person name="Tong Z."/>
            <person name="Xu A."/>
            <person name="Yuan X."/>
            <person name="Wang W."/>
            <person name="Yang Q."/>
            <person name="Chen L."/>
            <person name="Sun Z."/>
            <person name="Wang K."/>
            <person name="Pan B."/>
            <person name="Chen J."/>
            <person name="Bao Y."/>
            <person name="Liu F."/>
            <person name="Qi X."/>
            <person name="Gang D.R."/>
            <person name="Wen J."/>
            <person name="Li J."/>
        </authorList>
    </citation>
    <scope>NUCLEOTIDE SEQUENCE</scope>
    <source>
        <strain evidence="2">Dzin_1.0</strain>
    </source>
</reference>
<accession>A0A9D5D0Q8</accession>
<evidence type="ECO:0000313" key="2">
    <source>
        <dbReference type="EMBL" id="KAJ0981893.1"/>
    </source>
</evidence>
<evidence type="ECO:0000256" key="1">
    <source>
        <dbReference type="SAM" id="Phobius"/>
    </source>
</evidence>
<proteinExistence type="predicted"/>
<sequence>MRLLPLDERYAKKGANELPDAIMMALHTASLLSSAATVAAALMAKGLKHINERILGKQPPRKSIQLILRAEIEETIEDYHLCGNGFERAMRWKSR</sequence>
<comment type="caution">
    <text evidence="2">The sequence shown here is derived from an EMBL/GenBank/DDBJ whole genome shotgun (WGS) entry which is preliminary data.</text>
</comment>
<organism evidence="2 3">
    <name type="scientific">Dioscorea zingiberensis</name>
    <dbReference type="NCBI Taxonomy" id="325984"/>
    <lineage>
        <taxon>Eukaryota</taxon>
        <taxon>Viridiplantae</taxon>
        <taxon>Streptophyta</taxon>
        <taxon>Embryophyta</taxon>
        <taxon>Tracheophyta</taxon>
        <taxon>Spermatophyta</taxon>
        <taxon>Magnoliopsida</taxon>
        <taxon>Liliopsida</taxon>
        <taxon>Dioscoreales</taxon>
        <taxon>Dioscoreaceae</taxon>
        <taxon>Dioscorea</taxon>
    </lineage>
</organism>
<dbReference type="EMBL" id="JAGGNH010000002">
    <property type="protein sequence ID" value="KAJ0981893.1"/>
    <property type="molecule type" value="Genomic_DNA"/>
</dbReference>
<dbReference type="Proteomes" id="UP001085076">
    <property type="component" value="Miscellaneous, Linkage group lg02"/>
</dbReference>
<keyword evidence="1" id="KW-1133">Transmembrane helix</keyword>